<feature type="region of interest" description="Disordered" evidence="1">
    <location>
        <begin position="459"/>
        <end position="515"/>
    </location>
</feature>
<protein>
    <submittedName>
        <fullName evidence="2">Uncharacterized protein</fullName>
    </submittedName>
</protein>
<proteinExistence type="predicted"/>
<gene>
    <name evidence="2" type="ORF">EAE98_001470</name>
</gene>
<dbReference type="Proteomes" id="UP000783213">
    <property type="component" value="Unassembled WGS sequence"/>
</dbReference>
<dbReference type="RefSeq" id="XP_038814074.1">
    <property type="nucleotide sequence ID" value="XM_038949089.1"/>
</dbReference>
<feature type="region of interest" description="Disordered" evidence="1">
    <location>
        <begin position="417"/>
        <end position="447"/>
    </location>
</feature>
<feature type="compositionally biased region" description="Low complexity" evidence="1">
    <location>
        <begin position="417"/>
        <end position="433"/>
    </location>
</feature>
<name>A0ABQ7IY27_9HELO</name>
<evidence type="ECO:0000313" key="2">
    <source>
        <dbReference type="EMBL" id="KAF7937156.1"/>
    </source>
</evidence>
<dbReference type="GeneID" id="62228244"/>
<evidence type="ECO:0000313" key="3">
    <source>
        <dbReference type="Proteomes" id="UP000783213"/>
    </source>
</evidence>
<keyword evidence="3" id="KW-1185">Reference proteome</keyword>
<feature type="compositionally biased region" description="Polar residues" evidence="1">
    <location>
        <begin position="18"/>
        <end position="40"/>
    </location>
</feature>
<organism evidence="2 3">
    <name type="scientific">Botrytis deweyae</name>
    <dbReference type="NCBI Taxonomy" id="2478750"/>
    <lineage>
        <taxon>Eukaryota</taxon>
        <taxon>Fungi</taxon>
        <taxon>Dikarya</taxon>
        <taxon>Ascomycota</taxon>
        <taxon>Pezizomycotina</taxon>
        <taxon>Leotiomycetes</taxon>
        <taxon>Helotiales</taxon>
        <taxon>Sclerotiniaceae</taxon>
        <taxon>Botrytis</taxon>
    </lineage>
</organism>
<reference evidence="2 3" key="1">
    <citation type="journal article" date="2020" name="Genome Biol. Evol.">
        <title>Comparative genomics of Sclerotiniaceae.</title>
        <authorList>
            <person name="Valero Jimenez C.A."/>
            <person name="Steentjes M."/>
            <person name="Scholten O.E."/>
            <person name="Van Kan J.A.L."/>
        </authorList>
    </citation>
    <scope>NUCLEOTIDE SEQUENCE [LARGE SCALE GENOMIC DNA]</scope>
    <source>
        <strain evidence="2 3">B1</strain>
    </source>
</reference>
<accession>A0ABQ7IY27</accession>
<feature type="region of interest" description="Disordered" evidence="1">
    <location>
        <begin position="1"/>
        <end position="44"/>
    </location>
</feature>
<sequence length="642" mass="73012">MSTKRKSPFGGRKPNKPTLKSISFDPQFNSGVHSSPQQTAKRVRTETDIKDNECLMEENSVKNDGGCTNFPEFPGLNASQSSVIPQGQSSTSLKATTMGKKVISESEVNKVDDLVAIGELDLCDLGPFCKAKGKGIVDYPVSTWTDDDQVCLEATCDAEIMLWRRTKELFGCAPQDLLPPGIKQATKYREGIYYKEENWHIKNSTLLNEGFCKSLSEIIRLPPFIENKEYIRYALLTVLKARCGDKIPHSAFEGSGIRNHFDIQWQKFMSRSKEADIHIDEGDQAHLKPIVFDIWGKLTLHYEFVDLEYFEEIVLLDHSKKKKENGDWNHLLNSDLENIIAAWVQWNKKMGISIASGAEPNSLWNTINQRVNSVSKNEVLRWKKDWILAKRDQENGDAKNEVEGDWDQEFGEWAGIEDSSSTESTNSDDNPSNKFQKLTSDKSNRQITDSEAVDQFLDSLLEPPSPPSPKESQRATSQSKKRNRGEMEVGNHTMDQDDKTPGVARTPSSESSKVRTYVSILPHDSRSHHKWIDKSGAIAKREAEELLNVHFKIQFQKNVEFQIWPELAKGKDMTADSEEGKTTLARAHDFVQFWLWYYKGNDCSPGTRKPLRKCLEWFKTPSDGSYYNQYLKDRAVQSVSDT</sequence>
<comment type="caution">
    <text evidence="2">The sequence shown here is derived from an EMBL/GenBank/DDBJ whole genome shotgun (WGS) entry which is preliminary data.</text>
</comment>
<feature type="compositionally biased region" description="Basic and acidic residues" evidence="1">
    <location>
        <begin position="484"/>
        <end position="500"/>
    </location>
</feature>
<dbReference type="EMBL" id="RCSX01000003">
    <property type="protein sequence ID" value="KAF7937156.1"/>
    <property type="molecule type" value="Genomic_DNA"/>
</dbReference>
<evidence type="ECO:0000256" key="1">
    <source>
        <dbReference type="SAM" id="MobiDB-lite"/>
    </source>
</evidence>